<dbReference type="AlphaFoldDB" id="A0A182VT30"/>
<comment type="subcellular location">
    <subcellularLocation>
        <location evidence="1">Nucleus</location>
    </subcellularLocation>
</comment>
<sequence length="566" mass="61668">SLTDEDKQPFVEQAEKLRLAHKSQHPYYKYQPRRKKSKRCIGAGTKSGKCCEDHYAEINELASPPSMDDVASSGESRQVNSSYPQSNGQRPSTSGLSRSHKQMSARVTSRVRSTLRSVGGEAHVMANASSTTANYEMDHSHESVIDYGGTGPAAPYEAPLSVVLYSTGVETGEAPGNILTTGDCHFMDENQTQNMEVVNTPQQSITGATESSVSTQLHNQQTPYGGREWTSAIGVINAVGNEIRGPSSMESGSTSYGLHGNRNVSSGCMSSTSTHVLSEYSYNNYTASYMPNTSEYHSAQTLFQPGGAASFGETGLNCYSQQSTTHRFTAQQQSRDIDEGSFPQYVQTLHHQQQHPTSPSIEPGATTTQQSNETPDLEEHAVSAIATTPEVITADRTRSAVSSLIPTPGYVGEGPKVSGYSCHSSEERPSSGGITMIRAPDSQLHSSQHQHRHLTIQSNGMHNTPNSAVFNYPVDEPIGEQHYTRTSMAHLPYGGQTRMDNPNVQQHRHRHHQLDVPEQVAQHHQSYRNQQQQQDSYQYGSSSPTTTIAQGDLSSTSTSSGVGQFY</sequence>
<evidence type="ECO:0000256" key="3">
    <source>
        <dbReference type="ARBA" id="ARBA00023125"/>
    </source>
</evidence>
<feature type="compositionally biased region" description="Polar residues" evidence="6">
    <location>
        <begin position="544"/>
        <end position="566"/>
    </location>
</feature>
<dbReference type="Proteomes" id="UP000075920">
    <property type="component" value="Unassembled WGS sequence"/>
</dbReference>
<dbReference type="InterPro" id="IPR036910">
    <property type="entry name" value="HMG_box_dom_sf"/>
</dbReference>
<feature type="compositionally biased region" description="Polar residues" evidence="6">
    <location>
        <begin position="73"/>
        <end position="97"/>
    </location>
</feature>
<dbReference type="PANTHER" id="PTHR45803">
    <property type="entry name" value="SOX100B"/>
    <property type="match status" value="1"/>
</dbReference>
<evidence type="ECO:0000256" key="6">
    <source>
        <dbReference type="SAM" id="MobiDB-lite"/>
    </source>
</evidence>
<evidence type="ECO:0008006" key="9">
    <source>
        <dbReference type="Google" id="ProtNLM"/>
    </source>
</evidence>
<dbReference type="Gene3D" id="1.10.30.10">
    <property type="entry name" value="High mobility group box domain"/>
    <property type="match status" value="1"/>
</dbReference>
<keyword evidence="8" id="KW-1185">Reference proteome</keyword>
<keyword evidence="3" id="KW-0238">DNA-binding</keyword>
<accession>A0A182VT30</accession>
<reference evidence="8" key="1">
    <citation type="submission" date="2013-03" db="EMBL/GenBank/DDBJ databases">
        <title>The Genome Sequence of Anopheles minimus MINIMUS1.</title>
        <authorList>
            <consortium name="The Broad Institute Genomics Platform"/>
            <person name="Neafsey D.E."/>
            <person name="Walton C."/>
            <person name="Walker B."/>
            <person name="Young S.K."/>
            <person name="Zeng Q."/>
            <person name="Gargeya S."/>
            <person name="Fitzgerald M."/>
            <person name="Haas B."/>
            <person name="Abouelleil A."/>
            <person name="Allen A.W."/>
            <person name="Alvarado L."/>
            <person name="Arachchi H.M."/>
            <person name="Berlin A.M."/>
            <person name="Chapman S.B."/>
            <person name="Gainer-Dewar J."/>
            <person name="Goldberg J."/>
            <person name="Griggs A."/>
            <person name="Gujja S."/>
            <person name="Hansen M."/>
            <person name="Howarth C."/>
            <person name="Imamovic A."/>
            <person name="Ireland A."/>
            <person name="Larimer J."/>
            <person name="McCowan C."/>
            <person name="Murphy C."/>
            <person name="Pearson M."/>
            <person name="Poon T.W."/>
            <person name="Priest M."/>
            <person name="Roberts A."/>
            <person name="Saif S."/>
            <person name="Shea T."/>
            <person name="Sisk P."/>
            <person name="Sykes S."/>
            <person name="Wortman J."/>
            <person name="Nusbaum C."/>
            <person name="Birren B."/>
        </authorList>
    </citation>
    <scope>NUCLEOTIDE SEQUENCE [LARGE SCALE GENOMIC DNA]</scope>
    <source>
        <strain evidence="8">MINIMUS1</strain>
    </source>
</reference>
<evidence type="ECO:0000256" key="5">
    <source>
        <dbReference type="ARBA" id="ARBA00023242"/>
    </source>
</evidence>
<dbReference type="SUPFAM" id="SSF47095">
    <property type="entry name" value="HMG-box"/>
    <property type="match status" value="1"/>
</dbReference>
<keyword evidence="2" id="KW-0805">Transcription regulation</keyword>
<keyword evidence="5" id="KW-0539">Nucleus</keyword>
<dbReference type="PANTHER" id="PTHR45803:SF5">
    <property type="entry name" value="SOX100B"/>
    <property type="match status" value="1"/>
</dbReference>
<dbReference type="EnsemblMetazoa" id="AMIN001220-RA">
    <property type="protein sequence ID" value="AMIN001220-PA"/>
    <property type="gene ID" value="AMIN001220"/>
</dbReference>
<organism evidence="7 8">
    <name type="scientific">Anopheles minimus</name>
    <dbReference type="NCBI Taxonomy" id="112268"/>
    <lineage>
        <taxon>Eukaryota</taxon>
        <taxon>Metazoa</taxon>
        <taxon>Ecdysozoa</taxon>
        <taxon>Arthropoda</taxon>
        <taxon>Hexapoda</taxon>
        <taxon>Insecta</taxon>
        <taxon>Pterygota</taxon>
        <taxon>Neoptera</taxon>
        <taxon>Endopterygota</taxon>
        <taxon>Diptera</taxon>
        <taxon>Nematocera</taxon>
        <taxon>Culicoidea</taxon>
        <taxon>Culicidae</taxon>
        <taxon>Anophelinae</taxon>
        <taxon>Anopheles</taxon>
    </lineage>
</organism>
<dbReference type="STRING" id="112268.A0A182VT30"/>
<dbReference type="InterPro" id="IPR050917">
    <property type="entry name" value="SOX_TF"/>
</dbReference>
<evidence type="ECO:0000256" key="1">
    <source>
        <dbReference type="ARBA" id="ARBA00004123"/>
    </source>
</evidence>
<dbReference type="VEuPathDB" id="VectorBase:AMIN001220"/>
<evidence type="ECO:0000313" key="7">
    <source>
        <dbReference type="EnsemblMetazoa" id="AMIN001220-PA"/>
    </source>
</evidence>
<evidence type="ECO:0000256" key="4">
    <source>
        <dbReference type="ARBA" id="ARBA00023163"/>
    </source>
</evidence>
<name>A0A182VT30_9DIPT</name>
<feature type="region of interest" description="Disordered" evidence="6">
    <location>
        <begin position="61"/>
        <end position="107"/>
    </location>
</feature>
<feature type="region of interest" description="Disordered" evidence="6">
    <location>
        <begin position="491"/>
        <end position="566"/>
    </location>
</feature>
<dbReference type="GO" id="GO:0005634">
    <property type="term" value="C:nucleus"/>
    <property type="evidence" value="ECO:0007669"/>
    <property type="project" value="UniProtKB-SubCell"/>
</dbReference>
<feature type="region of interest" description="Disordered" evidence="6">
    <location>
        <begin position="348"/>
        <end position="373"/>
    </location>
</feature>
<keyword evidence="4" id="KW-0804">Transcription</keyword>
<dbReference type="GO" id="GO:0000981">
    <property type="term" value="F:DNA-binding transcription factor activity, RNA polymerase II-specific"/>
    <property type="evidence" value="ECO:0007669"/>
    <property type="project" value="TreeGrafter"/>
</dbReference>
<reference evidence="7" key="2">
    <citation type="submission" date="2020-05" db="UniProtKB">
        <authorList>
            <consortium name="EnsemblMetazoa"/>
        </authorList>
    </citation>
    <scope>IDENTIFICATION</scope>
    <source>
        <strain evidence="7">MINIMUS1</strain>
    </source>
</reference>
<proteinExistence type="predicted"/>
<protein>
    <recommendedName>
        <fullName evidence="9">HMG box domain-containing protein</fullName>
    </recommendedName>
</protein>
<feature type="region of interest" description="Disordered" evidence="6">
    <location>
        <begin position="15"/>
        <end position="49"/>
    </location>
</feature>
<dbReference type="GO" id="GO:0000978">
    <property type="term" value="F:RNA polymerase II cis-regulatory region sequence-specific DNA binding"/>
    <property type="evidence" value="ECO:0007669"/>
    <property type="project" value="TreeGrafter"/>
</dbReference>
<feature type="compositionally biased region" description="Low complexity" evidence="6">
    <location>
        <begin position="522"/>
        <end position="543"/>
    </location>
</feature>
<evidence type="ECO:0000256" key="2">
    <source>
        <dbReference type="ARBA" id="ARBA00023015"/>
    </source>
</evidence>
<evidence type="ECO:0000313" key="8">
    <source>
        <dbReference type="Proteomes" id="UP000075920"/>
    </source>
</evidence>